<feature type="region of interest" description="Disordered" evidence="1">
    <location>
        <begin position="37"/>
        <end position="125"/>
    </location>
</feature>
<feature type="compositionally biased region" description="Basic and acidic residues" evidence="1">
    <location>
        <begin position="79"/>
        <end position="88"/>
    </location>
</feature>
<accession>A0A3P7IXF5</accession>
<reference evidence="2 3" key="1">
    <citation type="submission" date="2018-11" db="EMBL/GenBank/DDBJ databases">
        <authorList>
            <consortium name="Pathogen Informatics"/>
        </authorList>
    </citation>
    <scope>NUCLEOTIDE SEQUENCE [LARGE SCALE GENOMIC DNA]</scope>
</reference>
<organism evidence="2 3">
    <name type="scientific">Strongylus vulgaris</name>
    <name type="common">Blood worm</name>
    <dbReference type="NCBI Taxonomy" id="40348"/>
    <lineage>
        <taxon>Eukaryota</taxon>
        <taxon>Metazoa</taxon>
        <taxon>Ecdysozoa</taxon>
        <taxon>Nematoda</taxon>
        <taxon>Chromadorea</taxon>
        <taxon>Rhabditida</taxon>
        <taxon>Rhabditina</taxon>
        <taxon>Rhabditomorpha</taxon>
        <taxon>Strongyloidea</taxon>
        <taxon>Strongylidae</taxon>
        <taxon>Strongylus</taxon>
    </lineage>
</organism>
<evidence type="ECO:0000313" key="2">
    <source>
        <dbReference type="EMBL" id="VDM70344.1"/>
    </source>
</evidence>
<protein>
    <submittedName>
        <fullName evidence="2">Uncharacterized protein</fullName>
    </submittedName>
</protein>
<gene>
    <name evidence="2" type="ORF">SVUK_LOCUS5342</name>
</gene>
<proteinExistence type="predicted"/>
<dbReference type="EMBL" id="UYYB01015692">
    <property type="protein sequence ID" value="VDM70344.1"/>
    <property type="molecule type" value="Genomic_DNA"/>
</dbReference>
<dbReference type="Proteomes" id="UP000270094">
    <property type="component" value="Unassembled WGS sequence"/>
</dbReference>
<feature type="compositionally biased region" description="Polar residues" evidence="1">
    <location>
        <begin position="62"/>
        <end position="78"/>
    </location>
</feature>
<sequence>MYRVIFRKLHQPAQTLRNTYHHQKAEAGARLDVPLSIEVPTGPQENPIDGGQSKAKSSSSATPESVTNVNSDRTIPSDSKNEHHETKVTRSKHTSISVKAAGAGKVRISSSVVESASSSSKARLSPGLLNVRRSSRSHTMTKKMLDSELVTKGNGLSTPTISKPVDPNSALGILQRVSRFTRPIRSPSPQPLPAVHPPLLEQPKDVTPTVEQPAECSKEELPVEEEKVSSSATIVETSNVVTGTDTKLGVSEKNPEIAVVGATNLDAAPESHIVETKEKSVPLLLPSPKVLFISYF</sequence>
<feature type="compositionally biased region" description="Low complexity" evidence="1">
    <location>
        <begin position="109"/>
        <end position="120"/>
    </location>
</feature>
<keyword evidence="3" id="KW-1185">Reference proteome</keyword>
<dbReference type="OrthoDB" id="5877006at2759"/>
<dbReference type="AlphaFoldDB" id="A0A3P7IXF5"/>
<evidence type="ECO:0000313" key="3">
    <source>
        <dbReference type="Proteomes" id="UP000270094"/>
    </source>
</evidence>
<name>A0A3P7IXF5_STRVU</name>
<evidence type="ECO:0000256" key="1">
    <source>
        <dbReference type="SAM" id="MobiDB-lite"/>
    </source>
</evidence>